<evidence type="ECO:0000313" key="2">
    <source>
        <dbReference type="Proteomes" id="UP001162501"/>
    </source>
</evidence>
<reference evidence="1" key="2">
    <citation type="submission" date="2025-03" db="EMBL/GenBank/DDBJ databases">
        <authorList>
            <consortium name="ELIXIR-Norway"/>
            <consortium name="Elixir Norway"/>
        </authorList>
    </citation>
    <scope>NUCLEOTIDE SEQUENCE</scope>
</reference>
<gene>
    <name evidence="1" type="ORF">MRATA1EN22A_LOCUS5633</name>
</gene>
<evidence type="ECO:0000313" key="1">
    <source>
        <dbReference type="EMBL" id="CAM9660203.1"/>
    </source>
</evidence>
<name>A0AC59YFX2_RANTA</name>
<dbReference type="EMBL" id="OX596099">
    <property type="protein sequence ID" value="CAM9660203.1"/>
    <property type="molecule type" value="Genomic_DNA"/>
</dbReference>
<proteinExistence type="predicted"/>
<accession>A0AC59YFX2</accession>
<protein>
    <submittedName>
        <fullName evidence="1">Uncharacterized protein</fullName>
    </submittedName>
</protein>
<sequence length="121" mass="12678">MGCVTKVTDKLHETLLSVWPLVFPPVLWQDRASPGRSHLRELPLASGQALGSRDSPGGTLSWAPVAPRSRAGLNPCGSPVWVGFGMVLGGFSVFRSFVIPPPQGLPASHQKGAGRGQRGAG</sequence>
<dbReference type="Proteomes" id="UP001162501">
    <property type="component" value="Chromosome 15"/>
</dbReference>
<organism evidence="1 2">
    <name type="scientific">Rangifer tarandus platyrhynchus</name>
    <name type="common">Svalbard reindeer</name>
    <dbReference type="NCBI Taxonomy" id="3082113"/>
    <lineage>
        <taxon>Eukaryota</taxon>
        <taxon>Metazoa</taxon>
        <taxon>Chordata</taxon>
        <taxon>Craniata</taxon>
        <taxon>Vertebrata</taxon>
        <taxon>Euteleostomi</taxon>
        <taxon>Mammalia</taxon>
        <taxon>Eutheria</taxon>
        <taxon>Laurasiatheria</taxon>
        <taxon>Artiodactyla</taxon>
        <taxon>Ruminantia</taxon>
        <taxon>Pecora</taxon>
        <taxon>Cervidae</taxon>
        <taxon>Odocoileinae</taxon>
        <taxon>Rangifer</taxon>
    </lineage>
</organism>
<reference evidence="1" key="1">
    <citation type="submission" date="2023-05" db="EMBL/GenBank/DDBJ databases">
        <authorList>
            <consortium name="ELIXIR-Norway"/>
        </authorList>
    </citation>
    <scope>NUCLEOTIDE SEQUENCE</scope>
</reference>